<dbReference type="Pfam" id="PF25601">
    <property type="entry name" value="AAA_lid_14"/>
    <property type="match status" value="1"/>
</dbReference>
<dbReference type="CDD" id="cd00009">
    <property type="entry name" value="AAA"/>
    <property type="match status" value="1"/>
</dbReference>
<keyword evidence="3" id="KW-0547">Nucleotide-binding</keyword>
<dbReference type="AlphaFoldDB" id="A0A8A0RN28"/>
<dbReference type="SMART" id="SM00382">
    <property type="entry name" value="AAA"/>
    <property type="match status" value="1"/>
</dbReference>
<dbReference type="GO" id="GO:0004356">
    <property type="term" value="F:glutamine synthetase activity"/>
    <property type="evidence" value="ECO:0007669"/>
    <property type="project" value="InterPro"/>
</dbReference>
<evidence type="ECO:0000313" key="15">
    <source>
        <dbReference type="Proteomes" id="UP000662904"/>
    </source>
</evidence>
<dbReference type="FunFam" id="3.40.50.300:FF:000006">
    <property type="entry name" value="DNA-binding transcriptional regulator NtrC"/>
    <property type="match status" value="1"/>
</dbReference>
<dbReference type="PROSITE" id="PS00675">
    <property type="entry name" value="SIGMA54_INTERACT_1"/>
    <property type="match status" value="1"/>
</dbReference>
<dbReference type="Gene3D" id="3.40.50.300">
    <property type="entry name" value="P-loop containing nucleotide triphosphate hydrolases"/>
    <property type="match status" value="1"/>
</dbReference>
<evidence type="ECO:0000313" key="14">
    <source>
        <dbReference type="EMBL" id="QSQ09234.1"/>
    </source>
</evidence>
<dbReference type="InterPro" id="IPR008146">
    <property type="entry name" value="Gln_synth_cat_dom"/>
</dbReference>
<evidence type="ECO:0000256" key="4">
    <source>
        <dbReference type="ARBA" id="ARBA00022840"/>
    </source>
</evidence>
<evidence type="ECO:0000259" key="12">
    <source>
        <dbReference type="PROSITE" id="PS50110"/>
    </source>
</evidence>
<dbReference type="Pfam" id="PF00072">
    <property type="entry name" value="Response_reg"/>
    <property type="match status" value="1"/>
</dbReference>
<dbReference type="InterPro" id="IPR027303">
    <property type="entry name" value="Gln_synth_gly_rich_site"/>
</dbReference>
<dbReference type="SMART" id="SM00448">
    <property type="entry name" value="REC"/>
    <property type="match status" value="1"/>
</dbReference>
<dbReference type="SMART" id="SM01230">
    <property type="entry name" value="Gln-synt_C"/>
    <property type="match status" value="1"/>
</dbReference>
<evidence type="ECO:0000256" key="5">
    <source>
        <dbReference type="ARBA" id="ARBA00023015"/>
    </source>
</evidence>
<dbReference type="PROSITE" id="PS50045">
    <property type="entry name" value="SIGMA54_INTERACT_4"/>
    <property type="match status" value="1"/>
</dbReference>
<evidence type="ECO:0000256" key="2">
    <source>
        <dbReference type="ARBA" id="ARBA00022553"/>
    </source>
</evidence>
<dbReference type="PROSITE" id="PS00181">
    <property type="entry name" value="GLNA_ATP"/>
    <property type="match status" value="1"/>
</dbReference>
<feature type="modified residue" description="4-aspartylphosphate" evidence="8">
    <location>
        <position position="52"/>
    </location>
</feature>
<dbReference type="Gene3D" id="3.40.50.2300">
    <property type="match status" value="1"/>
</dbReference>
<dbReference type="InterPro" id="IPR025943">
    <property type="entry name" value="Sigma_54_int_dom_ATP-bd_2"/>
</dbReference>
<dbReference type="SUPFAM" id="SSF52172">
    <property type="entry name" value="CheY-like"/>
    <property type="match status" value="1"/>
</dbReference>
<evidence type="ECO:0000259" key="11">
    <source>
        <dbReference type="PROSITE" id="PS50045"/>
    </source>
</evidence>
<dbReference type="GO" id="GO:0006355">
    <property type="term" value="P:regulation of DNA-templated transcription"/>
    <property type="evidence" value="ECO:0007669"/>
    <property type="project" value="InterPro"/>
</dbReference>
<protein>
    <recommendedName>
        <fullName evidence="1">Stage 0 sporulation protein A homolog</fullName>
    </recommendedName>
</protein>
<dbReference type="InterPro" id="IPR058031">
    <property type="entry name" value="AAA_lid_NorR"/>
</dbReference>
<organism evidence="14 15">
    <name type="scientific">Koleobacter methoxysyntrophicus</name>
    <dbReference type="NCBI Taxonomy" id="2751313"/>
    <lineage>
        <taxon>Bacteria</taxon>
        <taxon>Bacillati</taxon>
        <taxon>Bacillota</taxon>
        <taxon>Clostridia</taxon>
        <taxon>Koleobacterales</taxon>
        <taxon>Koleobacteraceae</taxon>
        <taxon>Koleobacter</taxon>
    </lineage>
</organism>
<dbReference type="Pfam" id="PF00120">
    <property type="entry name" value="Gln-synt_C"/>
    <property type="match status" value="1"/>
</dbReference>
<keyword evidence="6" id="KW-0804">Transcription</keyword>
<feature type="domain" description="Response regulatory" evidence="12">
    <location>
        <begin position="3"/>
        <end position="117"/>
    </location>
</feature>
<evidence type="ECO:0000256" key="8">
    <source>
        <dbReference type="PROSITE-ProRule" id="PRU00169"/>
    </source>
</evidence>
<evidence type="ECO:0000256" key="10">
    <source>
        <dbReference type="RuleBase" id="RU000384"/>
    </source>
</evidence>
<evidence type="ECO:0000256" key="9">
    <source>
        <dbReference type="PROSITE-ProRule" id="PRU01331"/>
    </source>
</evidence>
<dbReference type="SUPFAM" id="SSF52540">
    <property type="entry name" value="P-loop containing nucleoside triphosphate hydrolases"/>
    <property type="match status" value="1"/>
</dbReference>
<dbReference type="PROSITE" id="PS00676">
    <property type="entry name" value="SIGMA54_INTERACT_2"/>
    <property type="match status" value="1"/>
</dbReference>
<feature type="domain" description="GS catalytic" evidence="13">
    <location>
        <begin position="390"/>
        <end position="645"/>
    </location>
</feature>
<dbReference type="InterPro" id="IPR002078">
    <property type="entry name" value="Sigma_54_int"/>
</dbReference>
<evidence type="ECO:0000256" key="6">
    <source>
        <dbReference type="ARBA" id="ARBA00023163"/>
    </source>
</evidence>
<comment type="function">
    <text evidence="7">May play the central regulatory role in sporulation. It may be an element of the effector pathway responsible for the activation of sporulation genes in response to nutritional stress. Spo0A may act in concert with spo0H (a sigma factor) to control the expression of some genes that are critical to the sporulation process.</text>
</comment>
<comment type="similarity">
    <text evidence="9 10">Belongs to the glutamine synthetase family.</text>
</comment>
<dbReference type="InterPro" id="IPR027417">
    <property type="entry name" value="P-loop_NTPase"/>
</dbReference>
<keyword evidence="5" id="KW-0805">Transcription regulation</keyword>
<feature type="domain" description="Sigma-54 factor interaction" evidence="11">
    <location>
        <begin position="142"/>
        <end position="363"/>
    </location>
</feature>
<reference evidence="14" key="1">
    <citation type="submission" date="2020-07" db="EMBL/GenBank/DDBJ databases">
        <title>Koleobacter methoxysyntrophicus gen. nov., sp. nov., a novel anaerobic bacterium isolated from deep subsurface oil field and proposal of Koleobacterales ord. nov. in the phylum Firmicutes.</title>
        <authorList>
            <person name="Sakamoto S."/>
            <person name="Tamaki H."/>
        </authorList>
    </citation>
    <scope>NUCLEOTIDE SEQUENCE</scope>
    <source>
        <strain evidence="14">NRmbB1</strain>
    </source>
</reference>
<dbReference type="GO" id="GO:0000160">
    <property type="term" value="P:phosphorelay signal transduction system"/>
    <property type="evidence" value="ECO:0007669"/>
    <property type="project" value="InterPro"/>
</dbReference>
<dbReference type="SUPFAM" id="SSF55931">
    <property type="entry name" value="Glutamine synthetase/guanido kinase"/>
    <property type="match status" value="1"/>
</dbReference>
<accession>A0A8A0RN28</accession>
<keyword evidence="2 8" id="KW-0597">Phosphoprotein</keyword>
<dbReference type="RefSeq" id="WP_206706594.1">
    <property type="nucleotide sequence ID" value="NZ_CP059066.1"/>
</dbReference>
<dbReference type="FunFam" id="3.40.50.2300:FF:000018">
    <property type="entry name" value="DNA-binding transcriptional regulator NtrC"/>
    <property type="match status" value="1"/>
</dbReference>
<dbReference type="PROSITE" id="PS50110">
    <property type="entry name" value="RESPONSE_REGULATORY"/>
    <property type="match status" value="1"/>
</dbReference>
<dbReference type="Proteomes" id="UP000662904">
    <property type="component" value="Chromosome"/>
</dbReference>
<name>A0A8A0RN28_9FIRM</name>
<dbReference type="PANTHER" id="PTHR32071">
    <property type="entry name" value="TRANSCRIPTIONAL REGULATORY PROTEIN"/>
    <property type="match status" value="1"/>
</dbReference>
<dbReference type="Pfam" id="PF00158">
    <property type="entry name" value="Sigma54_activat"/>
    <property type="match status" value="1"/>
</dbReference>
<evidence type="ECO:0000259" key="13">
    <source>
        <dbReference type="PROSITE" id="PS51987"/>
    </source>
</evidence>
<dbReference type="Gene3D" id="1.10.8.60">
    <property type="match status" value="1"/>
</dbReference>
<dbReference type="Gene3D" id="3.30.590.10">
    <property type="entry name" value="Glutamine synthetase/guanido kinase, catalytic domain"/>
    <property type="match status" value="1"/>
</dbReference>
<dbReference type="InterPro" id="IPR003593">
    <property type="entry name" value="AAA+_ATPase"/>
</dbReference>
<dbReference type="InterPro" id="IPR001789">
    <property type="entry name" value="Sig_transdc_resp-reg_receiver"/>
</dbReference>
<gene>
    <name evidence="14" type="primary">atoC_11</name>
    <name evidence="14" type="ORF">H0A61_01595</name>
</gene>
<proteinExistence type="inferred from homology"/>
<evidence type="ECO:0000256" key="7">
    <source>
        <dbReference type="ARBA" id="ARBA00024867"/>
    </source>
</evidence>
<dbReference type="InterPro" id="IPR025662">
    <property type="entry name" value="Sigma_54_int_dom_ATP-bd_1"/>
</dbReference>
<keyword evidence="4" id="KW-0067">ATP-binding</keyword>
<dbReference type="KEGG" id="kme:H0A61_01595"/>
<dbReference type="EMBL" id="CP059066">
    <property type="protein sequence ID" value="QSQ09234.1"/>
    <property type="molecule type" value="Genomic_DNA"/>
</dbReference>
<keyword evidence="15" id="KW-1185">Reference proteome</keyword>
<dbReference type="InterPro" id="IPR011006">
    <property type="entry name" value="CheY-like_superfamily"/>
</dbReference>
<dbReference type="PROSITE" id="PS51987">
    <property type="entry name" value="GS_CATALYTIC"/>
    <property type="match status" value="1"/>
</dbReference>
<evidence type="ECO:0000256" key="3">
    <source>
        <dbReference type="ARBA" id="ARBA00022741"/>
    </source>
</evidence>
<sequence length="645" mass="73817">MVKIMLVDDDKSFLRVYSKILSREGYDVLTCENGDHAVETFKKNHVDIVISDVIMPKMNGIELLKEIKKNESDIQIIMLSGKGNIKDAVEAMKLGAYNYLLKPVDIEELLINIKKALNLKNIGEENYIYRNEKSELFKENRIIGKSDHINEIKSRINAIADVDSTILIMGETGTGKEIVAQEIHYNSKRRNKPLIKVNCAALAKTVLESELFGHERGAFTGAFNLKKGKFELAHGGTIFLDEIGELPIDVQVKLLRVLQEKEFERVGGIKTIKADFRLITATNKDLKKEVEEGRFREDLFYRLNVIPIYLKPLRERKEDILPLAEYFLKKYSKELNRNVKGFDEQALKIINHYDWPGNVRELRILPYAEKTAGVICDFKTIDMKPSNVCARTKLKQVLQKTDFEVYLGIENEFYFLKRDENGKYIPADKSLCYSTTGMHIWNDLVLELTEYLEKQGIEVEKYYPEYGQGQQEVVIKYDKALKTADNQILFRETIRAVAAKYGLVACFMPKPFNNLAGSGAHLNISLWKDGKNAFYNKDDKLKLSREGYYFIGGILKHIRPLCAFTASTITSYKRLAPFRWASSYGCYGMDNREAAIRISSSQYKNEEKTTRIEFKPIDPACNPYLAFSAVIAAGLDGIHNQIDIK</sequence>
<evidence type="ECO:0000256" key="1">
    <source>
        <dbReference type="ARBA" id="ARBA00018672"/>
    </source>
</evidence>
<dbReference type="GO" id="GO:0005524">
    <property type="term" value="F:ATP binding"/>
    <property type="evidence" value="ECO:0007669"/>
    <property type="project" value="UniProtKB-KW"/>
</dbReference>
<dbReference type="PANTHER" id="PTHR32071:SF57">
    <property type="entry name" value="C4-DICARBOXYLATE TRANSPORT TRANSCRIPTIONAL REGULATORY PROTEIN DCTD"/>
    <property type="match status" value="1"/>
</dbReference>
<dbReference type="InterPro" id="IPR014746">
    <property type="entry name" value="Gln_synth/guanido_kin_cat_dom"/>
</dbReference>